<reference evidence="2 3" key="1">
    <citation type="journal article" date="2019" name="Gut">
        <title>Antibiotics-induced monodominance of a novel gut bacterial order.</title>
        <authorList>
            <person name="Hildebrand F."/>
            <person name="Moitinho-Silva L."/>
            <person name="Blasche S."/>
            <person name="Jahn M.T."/>
            <person name="Gossmann T.I."/>
            <person name="Heuerta-Cepas J."/>
            <person name="Hercog R."/>
            <person name="Luetge M."/>
            <person name="Bahram M."/>
            <person name="Pryszlak A."/>
            <person name="Alves R.J."/>
            <person name="Waszak S.M."/>
            <person name="Zhu A."/>
            <person name="Ye L."/>
            <person name="Costea P.I."/>
            <person name="Aalvink S."/>
            <person name="Belzer C."/>
            <person name="Forslund S.K."/>
            <person name="Sunagawa S."/>
            <person name="Hentschel U."/>
            <person name="Merten C."/>
            <person name="Patil K.R."/>
            <person name="Benes V."/>
            <person name="Bork P."/>
        </authorList>
    </citation>
    <scope>NUCLEOTIDE SEQUENCE [LARGE SCALE GENOMIC DNA]</scope>
    <source>
        <strain evidence="2 3">HDS1380</strain>
    </source>
</reference>
<comment type="caution">
    <text evidence="2">The sequence shown here is derived from an EMBL/GenBank/DDBJ whole genome shotgun (WGS) entry which is preliminary data.</text>
</comment>
<dbReference type="EMBL" id="SDOZ01000002">
    <property type="protein sequence ID" value="RXZ61615.1"/>
    <property type="molecule type" value="Genomic_DNA"/>
</dbReference>
<dbReference type="SUPFAM" id="SSF47413">
    <property type="entry name" value="lambda repressor-like DNA-binding domains"/>
    <property type="match status" value="1"/>
</dbReference>
<feature type="domain" description="HTH cro/C1-type" evidence="1">
    <location>
        <begin position="11"/>
        <end position="43"/>
    </location>
</feature>
<dbReference type="CDD" id="cd00093">
    <property type="entry name" value="HTH_XRE"/>
    <property type="match status" value="1"/>
</dbReference>
<keyword evidence="3" id="KW-1185">Reference proteome</keyword>
<dbReference type="OrthoDB" id="9781521at2"/>
<dbReference type="Proteomes" id="UP000291269">
    <property type="component" value="Unassembled WGS sequence"/>
</dbReference>
<evidence type="ECO:0000313" key="2">
    <source>
        <dbReference type="EMBL" id="RXZ61615.1"/>
    </source>
</evidence>
<dbReference type="RefSeq" id="WP_129224454.1">
    <property type="nucleotide sequence ID" value="NZ_SDOZ01000002.1"/>
</dbReference>
<dbReference type="Pfam" id="PF01381">
    <property type="entry name" value="HTH_3"/>
    <property type="match status" value="1"/>
</dbReference>
<dbReference type="Gene3D" id="1.10.260.40">
    <property type="entry name" value="lambda repressor-like DNA-binding domains"/>
    <property type="match status" value="1"/>
</dbReference>
<dbReference type="GO" id="GO:0003677">
    <property type="term" value="F:DNA binding"/>
    <property type="evidence" value="ECO:0007669"/>
    <property type="project" value="InterPro"/>
</dbReference>
<name>A0A4Q2KAM4_9FIRM</name>
<organism evidence="2 3">
    <name type="scientific">Candidatus Borkfalkia ceftriaxoniphila</name>
    <dbReference type="NCBI Taxonomy" id="2508949"/>
    <lineage>
        <taxon>Bacteria</taxon>
        <taxon>Bacillati</taxon>
        <taxon>Bacillota</taxon>
        <taxon>Clostridia</taxon>
        <taxon>Christensenellales</taxon>
        <taxon>Christensenellaceae</taxon>
        <taxon>Candidatus Borkfalkia</taxon>
    </lineage>
</organism>
<proteinExistence type="predicted"/>
<protein>
    <submittedName>
        <fullName evidence="2">XRE family transcriptional regulator</fullName>
    </submittedName>
</protein>
<dbReference type="PROSITE" id="PS50943">
    <property type="entry name" value="HTH_CROC1"/>
    <property type="match status" value="1"/>
</dbReference>
<dbReference type="InterPro" id="IPR001387">
    <property type="entry name" value="Cro/C1-type_HTH"/>
</dbReference>
<accession>A0A4Q2KAM4</accession>
<dbReference type="AlphaFoldDB" id="A0A4Q2KAM4"/>
<evidence type="ECO:0000259" key="1">
    <source>
        <dbReference type="PROSITE" id="PS50943"/>
    </source>
</evidence>
<dbReference type="InterPro" id="IPR010982">
    <property type="entry name" value="Lambda_DNA-bd_dom_sf"/>
</dbReference>
<evidence type="ECO:0000313" key="3">
    <source>
        <dbReference type="Proteomes" id="UP000291269"/>
    </source>
</evidence>
<sequence length="66" mass="7555">MTIEKAMAFRIKELLEEKKMTVEELAFASGESVETINKLLNEEIPLDDMKAFIFAVKECSEEKNLS</sequence>
<gene>
    <name evidence="2" type="ORF">ESZ91_04255</name>
</gene>